<dbReference type="EMBL" id="BARV01014792">
    <property type="protein sequence ID" value="GAI23222.1"/>
    <property type="molecule type" value="Genomic_DNA"/>
</dbReference>
<feature type="non-terminal residue" evidence="1">
    <location>
        <position position="1"/>
    </location>
</feature>
<organism evidence="1">
    <name type="scientific">marine sediment metagenome</name>
    <dbReference type="NCBI Taxonomy" id="412755"/>
    <lineage>
        <taxon>unclassified sequences</taxon>
        <taxon>metagenomes</taxon>
        <taxon>ecological metagenomes</taxon>
    </lineage>
</organism>
<proteinExistence type="predicted"/>
<reference evidence="1" key="1">
    <citation type="journal article" date="2014" name="Front. Microbiol.">
        <title>High frequency of phylogenetically diverse reductive dehalogenase-homologous genes in deep subseafloor sedimentary metagenomes.</title>
        <authorList>
            <person name="Kawai M."/>
            <person name="Futagami T."/>
            <person name="Toyoda A."/>
            <person name="Takaki Y."/>
            <person name="Nishi S."/>
            <person name="Hori S."/>
            <person name="Arai W."/>
            <person name="Tsubouchi T."/>
            <person name="Morono Y."/>
            <person name="Uchiyama I."/>
            <person name="Ito T."/>
            <person name="Fujiyama A."/>
            <person name="Inagaki F."/>
            <person name="Takami H."/>
        </authorList>
    </citation>
    <scope>NUCLEOTIDE SEQUENCE</scope>
    <source>
        <strain evidence="1">Expedition CK06-06</strain>
    </source>
</reference>
<evidence type="ECO:0000313" key="1">
    <source>
        <dbReference type="EMBL" id="GAI23222.1"/>
    </source>
</evidence>
<feature type="non-terminal residue" evidence="1">
    <location>
        <position position="301"/>
    </location>
</feature>
<evidence type="ECO:0008006" key="2">
    <source>
        <dbReference type="Google" id="ProtNLM"/>
    </source>
</evidence>
<name>X1LV12_9ZZZZ</name>
<sequence>EFALWYDEGRGCLRVQDHLDGRIYVRLVGATCFRAMCPVCYQKWAAREAGYIEDKFKRLSRNNAEASVPGLGRPIHVVIGVPEADAHLMHDDFKSLRAKVYAIAKRARVKGGCAIFHPYANEKMHEETPEKILIDKSTGDFALESLRDYYAKMDRHVRFWYVRPHFHLICYAPRDYDNPENDPFTPELIEAIYEETGYIVKNLGVRDSVRNTAHYQLSHSGVKKGVQTVTWFGALSNRNYHKLNPLPKFKPRRPECPECEAELQPVLWDPDLPLILSGDPLRRLLRDTLRAATGLTRGGWR</sequence>
<accession>X1LV12</accession>
<protein>
    <recommendedName>
        <fullName evidence="2">Replication protein</fullName>
    </recommendedName>
</protein>
<gene>
    <name evidence="1" type="ORF">S06H3_25667</name>
</gene>
<dbReference type="AlphaFoldDB" id="X1LV12"/>
<comment type="caution">
    <text evidence="1">The sequence shown here is derived from an EMBL/GenBank/DDBJ whole genome shotgun (WGS) entry which is preliminary data.</text>
</comment>